<reference evidence="2" key="1">
    <citation type="submission" date="2023-10" db="EMBL/GenBank/DDBJ databases">
        <authorList>
            <person name="Chen Y."/>
            <person name="Shah S."/>
            <person name="Dougan E. K."/>
            <person name="Thang M."/>
            <person name="Chan C."/>
        </authorList>
    </citation>
    <scope>NUCLEOTIDE SEQUENCE [LARGE SCALE GENOMIC DNA]</scope>
</reference>
<name>A0ABN9WHN5_9DINO</name>
<evidence type="ECO:0000256" key="1">
    <source>
        <dbReference type="SAM" id="MobiDB-lite"/>
    </source>
</evidence>
<dbReference type="Proteomes" id="UP001189429">
    <property type="component" value="Unassembled WGS sequence"/>
</dbReference>
<keyword evidence="3" id="KW-1185">Reference proteome</keyword>
<feature type="region of interest" description="Disordered" evidence="1">
    <location>
        <begin position="32"/>
        <end position="243"/>
    </location>
</feature>
<feature type="compositionally biased region" description="Basic and acidic residues" evidence="1">
    <location>
        <begin position="223"/>
        <end position="234"/>
    </location>
</feature>
<evidence type="ECO:0000313" key="3">
    <source>
        <dbReference type="Proteomes" id="UP001189429"/>
    </source>
</evidence>
<evidence type="ECO:0000313" key="2">
    <source>
        <dbReference type="EMBL" id="CAK0885983.1"/>
    </source>
</evidence>
<proteinExistence type="predicted"/>
<feature type="compositionally biased region" description="Low complexity" evidence="1">
    <location>
        <begin position="113"/>
        <end position="136"/>
    </location>
</feature>
<sequence>MAVQRSQRMLFEVSSSDELTCTVLTAANMPSSEPFASCEGGSPGKPAARAAESRTVSFPARAAIRAHRPADQARAAPRERGAAAATAALRAGRWNSFGAGADEAPTARRVRGEGPSSAPGAPRGSAAAAAAALPRGPHNKPFGQRGPAGDGSDGSARRGAAPEASPVGACPRRARGLAAQATGGCREGPFGAGQSLSLPDRGLGGALPKLVPGVPAGAEGDCEQQRKHTGHDQDVAGATSREVTSRQLFHAAAI</sequence>
<dbReference type="EMBL" id="CAUYUJ010018740">
    <property type="protein sequence ID" value="CAK0885983.1"/>
    <property type="molecule type" value="Genomic_DNA"/>
</dbReference>
<feature type="compositionally biased region" description="Low complexity" evidence="1">
    <location>
        <begin position="82"/>
        <end position="93"/>
    </location>
</feature>
<accession>A0ABN9WHN5</accession>
<feature type="compositionally biased region" description="Basic and acidic residues" evidence="1">
    <location>
        <begin position="68"/>
        <end position="81"/>
    </location>
</feature>
<gene>
    <name evidence="2" type="ORF">PCOR1329_LOCUS67452</name>
</gene>
<comment type="caution">
    <text evidence="2">The sequence shown here is derived from an EMBL/GenBank/DDBJ whole genome shotgun (WGS) entry which is preliminary data.</text>
</comment>
<protein>
    <submittedName>
        <fullName evidence="2">Uncharacterized protein</fullName>
    </submittedName>
</protein>
<organism evidence="2 3">
    <name type="scientific">Prorocentrum cordatum</name>
    <dbReference type="NCBI Taxonomy" id="2364126"/>
    <lineage>
        <taxon>Eukaryota</taxon>
        <taxon>Sar</taxon>
        <taxon>Alveolata</taxon>
        <taxon>Dinophyceae</taxon>
        <taxon>Prorocentrales</taxon>
        <taxon>Prorocentraceae</taxon>
        <taxon>Prorocentrum</taxon>
    </lineage>
</organism>